<gene>
    <name evidence="2" type="ORF">NTJ_07700</name>
</gene>
<dbReference type="Proteomes" id="UP001307889">
    <property type="component" value="Chromosome 5"/>
</dbReference>
<keyword evidence="3" id="KW-1185">Reference proteome</keyword>
<reference evidence="2 3" key="1">
    <citation type="submission" date="2023-09" db="EMBL/GenBank/DDBJ databases">
        <title>Nesidiocoris tenuis whole genome shotgun sequence.</title>
        <authorList>
            <person name="Shibata T."/>
            <person name="Shimoda M."/>
            <person name="Kobayashi T."/>
            <person name="Uehara T."/>
        </authorList>
    </citation>
    <scope>NUCLEOTIDE SEQUENCE [LARGE SCALE GENOMIC DNA]</scope>
    <source>
        <strain evidence="2 3">Japan</strain>
    </source>
</reference>
<evidence type="ECO:0000256" key="1">
    <source>
        <dbReference type="SAM" id="MobiDB-lite"/>
    </source>
</evidence>
<proteinExistence type="predicted"/>
<sequence>MNDKPPTGQPYLMTRELFTTVTAGDGARRRRFSRRLEHRNTDWGHLGFSPIRSRRNPNYSWRKEVDKRGKNDRSAEKNRMVSPCFHIMFCKQVAPRKQGNPHKANALDSLSEWDSS</sequence>
<name>A0ABN7AVI8_9HEMI</name>
<organism evidence="2 3">
    <name type="scientific">Nesidiocoris tenuis</name>
    <dbReference type="NCBI Taxonomy" id="355587"/>
    <lineage>
        <taxon>Eukaryota</taxon>
        <taxon>Metazoa</taxon>
        <taxon>Ecdysozoa</taxon>
        <taxon>Arthropoda</taxon>
        <taxon>Hexapoda</taxon>
        <taxon>Insecta</taxon>
        <taxon>Pterygota</taxon>
        <taxon>Neoptera</taxon>
        <taxon>Paraneoptera</taxon>
        <taxon>Hemiptera</taxon>
        <taxon>Heteroptera</taxon>
        <taxon>Panheteroptera</taxon>
        <taxon>Cimicomorpha</taxon>
        <taxon>Miridae</taxon>
        <taxon>Dicyphina</taxon>
        <taxon>Nesidiocoris</taxon>
    </lineage>
</organism>
<protein>
    <submittedName>
        <fullName evidence="2">Uncharacterized protein</fullName>
    </submittedName>
</protein>
<accession>A0ABN7AVI8</accession>
<feature type="region of interest" description="Disordered" evidence="1">
    <location>
        <begin position="95"/>
        <end position="116"/>
    </location>
</feature>
<evidence type="ECO:0000313" key="2">
    <source>
        <dbReference type="EMBL" id="BES94891.1"/>
    </source>
</evidence>
<evidence type="ECO:0000313" key="3">
    <source>
        <dbReference type="Proteomes" id="UP001307889"/>
    </source>
</evidence>
<dbReference type="EMBL" id="AP028913">
    <property type="protein sequence ID" value="BES94891.1"/>
    <property type="molecule type" value="Genomic_DNA"/>
</dbReference>